<dbReference type="AlphaFoldDB" id="A0A1F6XHI1"/>
<sequence length="400" mass="45266">MMETPRPKLNIAMVCDPIGSNKSGVVISTLRFARLLKERGHNVIFIGAQSKEHQDHSEHYGIKTYRYRSLPVPKSGGWNLAFPTVKELKKVFQEEKIEIVHLILPMSGAIVAIKAAKALKIKIVAHSHSQPENLFMDMPKIFRPALDHLWNKYLAWVYGQAQMLIYPTEMARSLLDKLAKKNQPSVVISNGIDLAEFKPVATQNFYEKFNIPKNKIKLLFVGRLFPEKSIDTLIKAVPYIISEYKEVQVMIVGGGHLRGKLEKLARSLSISQAVTFLGLVSEEDKIIAYNACDIFVLPSLAELEGMVVLEAMVCGKPIVIADAKMSASRYLVNGNGLLFKTQDYKDLAQQVLKLVKDEELRRKMGEASSKNIQQYDIHKSVELLEKVYYKVLEEKQDVLR</sequence>
<accession>A0A1F6XHI1</accession>
<dbReference type="SUPFAM" id="SSF53756">
    <property type="entry name" value="UDP-Glycosyltransferase/glycogen phosphorylase"/>
    <property type="match status" value="1"/>
</dbReference>
<dbReference type="GO" id="GO:0016757">
    <property type="term" value="F:glycosyltransferase activity"/>
    <property type="evidence" value="ECO:0007669"/>
    <property type="project" value="InterPro"/>
</dbReference>
<dbReference type="PANTHER" id="PTHR45947:SF3">
    <property type="entry name" value="SULFOQUINOVOSYL TRANSFERASE SQD2"/>
    <property type="match status" value="1"/>
</dbReference>
<evidence type="ECO:0000313" key="3">
    <source>
        <dbReference type="EMBL" id="OGI93674.1"/>
    </source>
</evidence>
<evidence type="ECO:0000259" key="2">
    <source>
        <dbReference type="Pfam" id="PF13439"/>
    </source>
</evidence>
<dbReference type="InterPro" id="IPR001296">
    <property type="entry name" value="Glyco_trans_1"/>
</dbReference>
<feature type="domain" description="Glycosyl transferase family 1" evidence="1">
    <location>
        <begin position="207"/>
        <end position="369"/>
    </location>
</feature>
<feature type="domain" description="Glycosyltransferase subfamily 4-like N-terminal" evidence="2">
    <location>
        <begin position="23"/>
        <end position="195"/>
    </location>
</feature>
<gene>
    <name evidence="3" type="ORF">A3A03_00645</name>
</gene>
<comment type="caution">
    <text evidence="3">The sequence shown here is derived from an EMBL/GenBank/DDBJ whole genome shotgun (WGS) entry which is preliminary data.</text>
</comment>
<dbReference type="Pfam" id="PF13439">
    <property type="entry name" value="Glyco_transf_4"/>
    <property type="match status" value="1"/>
</dbReference>
<organism evidence="3 4">
    <name type="scientific">Candidatus Nomurabacteria bacterium RIFCSPLOWO2_01_FULL_40_18</name>
    <dbReference type="NCBI Taxonomy" id="1801773"/>
    <lineage>
        <taxon>Bacteria</taxon>
        <taxon>Candidatus Nomuraibacteriota</taxon>
    </lineage>
</organism>
<proteinExistence type="predicted"/>
<evidence type="ECO:0000313" key="4">
    <source>
        <dbReference type="Proteomes" id="UP000176629"/>
    </source>
</evidence>
<dbReference type="Pfam" id="PF00534">
    <property type="entry name" value="Glycos_transf_1"/>
    <property type="match status" value="1"/>
</dbReference>
<evidence type="ECO:0000259" key="1">
    <source>
        <dbReference type="Pfam" id="PF00534"/>
    </source>
</evidence>
<dbReference type="STRING" id="1801773.A3A03_00645"/>
<dbReference type="EMBL" id="MFUX01000040">
    <property type="protein sequence ID" value="OGI93674.1"/>
    <property type="molecule type" value="Genomic_DNA"/>
</dbReference>
<dbReference type="Proteomes" id="UP000176629">
    <property type="component" value="Unassembled WGS sequence"/>
</dbReference>
<protein>
    <recommendedName>
        <fullName evidence="5">Glycosyltransferase subfamily 4-like N-terminal domain-containing protein</fullName>
    </recommendedName>
</protein>
<dbReference type="InterPro" id="IPR028098">
    <property type="entry name" value="Glyco_trans_4-like_N"/>
</dbReference>
<name>A0A1F6XHI1_9BACT</name>
<dbReference type="InterPro" id="IPR050194">
    <property type="entry name" value="Glycosyltransferase_grp1"/>
</dbReference>
<dbReference type="PANTHER" id="PTHR45947">
    <property type="entry name" value="SULFOQUINOVOSYL TRANSFERASE SQD2"/>
    <property type="match status" value="1"/>
</dbReference>
<evidence type="ECO:0008006" key="5">
    <source>
        <dbReference type="Google" id="ProtNLM"/>
    </source>
</evidence>
<reference evidence="3 4" key="1">
    <citation type="journal article" date="2016" name="Nat. Commun.">
        <title>Thousands of microbial genomes shed light on interconnected biogeochemical processes in an aquifer system.</title>
        <authorList>
            <person name="Anantharaman K."/>
            <person name="Brown C.T."/>
            <person name="Hug L.A."/>
            <person name="Sharon I."/>
            <person name="Castelle C.J."/>
            <person name="Probst A.J."/>
            <person name="Thomas B.C."/>
            <person name="Singh A."/>
            <person name="Wilkins M.J."/>
            <person name="Karaoz U."/>
            <person name="Brodie E.L."/>
            <person name="Williams K.H."/>
            <person name="Hubbard S.S."/>
            <person name="Banfield J.F."/>
        </authorList>
    </citation>
    <scope>NUCLEOTIDE SEQUENCE [LARGE SCALE GENOMIC DNA]</scope>
</reference>
<dbReference type="Gene3D" id="3.40.50.2000">
    <property type="entry name" value="Glycogen Phosphorylase B"/>
    <property type="match status" value="2"/>
</dbReference>